<feature type="compositionally biased region" description="Low complexity" evidence="11">
    <location>
        <begin position="399"/>
        <end position="409"/>
    </location>
</feature>
<feature type="domain" description="Protein kinase" evidence="12">
    <location>
        <begin position="18"/>
        <end position="263"/>
    </location>
</feature>
<evidence type="ECO:0000256" key="10">
    <source>
        <dbReference type="SAM" id="Coils"/>
    </source>
</evidence>
<feature type="region of interest" description="Disordered" evidence="11">
    <location>
        <begin position="551"/>
        <end position="571"/>
    </location>
</feature>
<protein>
    <recommendedName>
        <fullName evidence="1">non-specific serine/threonine protein kinase</fullName>
        <ecNumber evidence="1">2.7.11.1</ecNumber>
    </recommendedName>
</protein>
<dbReference type="AlphaFoldDB" id="A0AAN7U531"/>
<dbReference type="InterPro" id="IPR000719">
    <property type="entry name" value="Prot_kinase_dom"/>
</dbReference>
<dbReference type="PANTHER" id="PTHR24347">
    <property type="entry name" value="SERINE/THREONINE-PROTEIN KINASE"/>
    <property type="match status" value="1"/>
</dbReference>
<sequence length="640" mass="70828">MGKNIIIGSTSGSIHKSYEIGSQIGNGKFAQVHSGTNKSTGKKSAIKIMKKSIVEESAIIKEVEMMTEINHQNIIKLQEVYETDNEVLLVLELVTGGELFDKIVEREFYTEQDASTLICTVTKVIQYLHSKDIVHCDLKPENLLYSDNSDQAIIKLCDFGLSQRCGSGNPLRSLVGTLTYMAPEISSCTGYGKPVDLWSIGVISYILLCGFPPFDESTGYILEFPSPEWDNISDSAKSLIKGLLNNDPSKRFTIDQTLKHPWIAGTSCGKNSIVGTLKTLREFNTLRRTNGGNTTMGHNKQSRSTVFELFPSLTPIKSNDDKENLIEFENNDNIKINLNNENNNNVILENDNLDKLTTTTTTATTTSTTTTTTTTTIIDDSVNKTKIQLMNSLDFENDSSSSETYSSSSPIENGGGNDKFTSPELLSSLSIDLGCASDQLNDKEKIIEQLKNEKSLLQKELLEIKRQSPVPSPSSSFLNTHLQQQHLNNSNGGSTSINNGNGTIERQFRPIHMSKDSDSGSYENLLLGSSPLIKAHNNICHSRNSSFGYNSSSGGCSSSDESTGGSFKKDKSKYGVDRICLDLQSEFEKLSLPKETIDKLTNVLSNYKQKNQEKSLKIKLDKQKEKYKKLKAQLKKDKLK</sequence>
<feature type="coiled-coil region" evidence="10">
    <location>
        <begin position="433"/>
        <end position="467"/>
    </location>
</feature>
<evidence type="ECO:0000256" key="1">
    <source>
        <dbReference type="ARBA" id="ARBA00012513"/>
    </source>
</evidence>
<comment type="catalytic activity">
    <reaction evidence="8">
        <text>L-seryl-[protein] + ATP = O-phospho-L-seryl-[protein] + ADP + H(+)</text>
        <dbReference type="Rhea" id="RHEA:17989"/>
        <dbReference type="Rhea" id="RHEA-COMP:9863"/>
        <dbReference type="Rhea" id="RHEA-COMP:11604"/>
        <dbReference type="ChEBI" id="CHEBI:15378"/>
        <dbReference type="ChEBI" id="CHEBI:29999"/>
        <dbReference type="ChEBI" id="CHEBI:30616"/>
        <dbReference type="ChEBI" id="CHEBI:83421"/>
        <dbReference type="ChEBI" id="CHEBI:456216"/>
        <dbReference type="EC" id="2.7.11.1"/>
    </reaction>
</comment>
<dbReference type="CDD" id="cd05117">
    <property type="entry name" value="STKc_CAMK"/>
    <property type="match status" value="1"/>
</dbReference>
<keyword evidence="10" id="KW-0175">Coiled coil</keyword>
<dbReference type="PROSITE" id="PS00108">
    <property type="entry name" value="PROTEIN_KINASE_ST"/>
    <property type="match status" value="1"/>
</dbReference>
<keyword evidence="5" id="KW-0418">Kinase</keyword>
<dbReference type="PROSITE" id="PS00107">
    <property type="entry name" value="PROTEIN_KINASE_ATP"/>
    <property type="match status" value="1"/>
</dbReference>
<dbReference type="EMBL" id="JAVFKY010000003">
    <property type="protein sequence ID" value="KAK5579000.1"/>
    <property type="molecule type" value="Genomic_DNA"/>
</dbReference>
<keyword evidence="4 9" id="KW-0547">Nucleotide-binding</keyword>
<evidence type="ECO:0000256" key="2">
    <source>
        <dbReference type="ARBA" id="ARBA00022527"/>
    </source>
</evidence>
<evidence type="ECO:0000256" key="5">
    <source>
        <dbReference type="ARBA" id="ARBA00022777"/>
    </source>
</evidence>
<keyword evidence="3" id="KW-0808">Transferase</keyword>
<feature type="compositionally biased region" description="Low complexity" evidence="11">
    <location>
        <begin position="551"/>
        <end position="566"/>
    </location>
</feature>
<organism evidence="13 14">
    <name type="scientific">Dictyostelium firmibasis</name>
    <dbReference type="NCBI Taxonomy" id="79012"/>
    <lineage>
        <taxon>Eukaryota</taxon>
        <taxon>Amoebozoa</taxon>
        <taxon>Evosea</taxon>
        <taxon>Eumycetozoa</taxon>
        <taxon>Dictyostelia</taxon>
        <taxon>Dictyosteliales</taxon>
        <taxon>Dictyosteliaceae</taxon>
        <taxon>Dictyostelium</taxon>
    </lineage>
</organism>
<dbReference type="SUPFAM" id="SSF56112">
    <property type="entry name" value="Protein kinase-like (PK-like)"/>
    <property type="match status" value="1"/>
</dbReference>
<evidence type="ECO:0000256" key="7">
    <source>
        <dbReference type="ARBA" id="ARBA00047899"/>
    </source>
</evidence>
<evidence type="ECO:0000259" key="12">
    <source>
        <dbReference type="PROSITE" id="PS50011"/>
    </source>
</evidence>
<evidence type="ECO:0000313" key="13">
    <source>
        <dbReference type="EMBL" id="KAK5579000.1"/>
    </source>
</evidence>
<keyword evidence="6 9" id="KW-0067">ATP-binding</keyword>
<dbReference type="InterPro" id="IPR008271">
    <property type="entry name" value="Ser/Thr_kinase_AS"/>
</dbReference>
<dbReference type="FunFam" id="3.30.200.20:FF:000042">
    <property type="entry name" value="Aurora kinase A"/>
    <property type="match status" value="1"/>
</dbReference>
<keyword evidence="14" id="KW-1185">Reference proteome</keyword>
<evidence type="ECO:0000256" key="4">
    <source>
        <dbReference type="ARBA" id="ARBA00022741"/>
    </source>
</evidence>
<dbReference type="Gene3D" id="3.30.200.20">
    <property type="entry name" value="Phosphorylase Kinase, domain 1"/>
    <property type="match status" value="1"/>
</dbReference>
<name>A0AAN7U531_9MYCE</name>
<comment type="catalytic activity">
    <reaction evidence="7">
        <text>L-threonyl-[protein] + ATP = O-phospho-L-threonyl-[protein] + ADP + H(+)</text>
        <dbReference type="Rhea" id="RHEA:46608"/>
        <dbReference type="Rhea" id="RHEA-COMP:11060"/>
        <dbReference type="Rhea" id="RHEA-COMP:11605"/>
        <dbReference type="ChEBI" id="CHEBI:15378"/>
        <dbReference type="ChEBI" id="CHEBI:30013"/>
        <dbReference type="ChEBI" id="CHEBI:30616"/>
        <dbReference type="ChEBI" id="CHEBI:61977"/>
        <dbReference type="ChEBI" id="CHEBI:456216"/>
        <dbReference type="EC" id="2.7.11.1"/>
    </reaction>
</comment>
<dbReference type="GO" id="GO:0004674">
    <property type="term" value="F:protein serine/threonine kinase activity"/>
    <property type="evidence" value="ECO:0007669"/>
    <property type="project" value="UniProtKB-KW"/>
</dbReference>
<dbReference type="Gene3D" id="1.10.510.10">
    <property type="entry name" value="Transferase(Phosphotransferase) domain 1"/>
    <property type="match status" value="1"/>
</dbReference>
<gene>
    <name evidence="13" type="ORF">RB653_008676</name>
</gene>
<proteinExistence type="predicted"/>
<reference evidence="13 14" key="1">
    <citation type="submission" date="2023-11" db="EMBL/GenBank/DDBJ databases">
        <title>Dfirmibasis_genome.</title>
        <authorList>
            <person name="Edelbroek B."/>
            <person name="Kjellin J."/>
            <person name="Jerlstrom-Hultqvist J."/>
            <person name="Soderbom F."/>
        </authorList>
    </citation>
    <scope>NUCLEOTIDE SEQUENCE [LARGE SCALE GENOMIC DNA]</scope>
    <source>
        <strain evidence="13 14">TNS-C-14</strain>
    </source>
</reference>
<dbReference type="InterPro" id="IPR011009">
    <property type="entry name" value="Kinase-like_dom_sf"/>
</dbReference>
<evidence type="ECO:0000256" key="3">
    <source>
        <dbReference type="ARBA" id="ARBA00022679"/>
    </source>
</evidence>
<feature type="coiled-coil region" evidence="10">
    <location>
        <begin position="597"/>
        <end position="640"/>
    </location>
</feature>
<evidence type="ECO:0000256" key="6">
    <source>
        <dbReference type="ARBA" id="ARBA00022840"/>
    </source>
</evidence>
<dbReference type="Proteomes" id="UP001344447">
    <property type="component" value="Unassembled WGS sequence"/>
</dbReference>
<comment type="caution">
    <text evidence="13">The sequence shown here is derived from an EMBL/GenBank/DDBJ whole genome shotgun (WGS) entry which is preliminary data.</text>
</comment>
<dbReference type="EC" id="2.7.11.1" evidence="1"/>
<dbReference type="InterPro" id="IPR017441">
    <property type="entry name" value="Protein_kinase_ATP_BS"/>
</dbReference>
<evidence type="ECO:0000256" key="9">
    <source>
        <dbReference type="PROSITE-ProRule" id="PRU10141"/>
    </source>
</evidence>
<dbReference type="PROSITE" id="PS50011">
    <property type="entry name" value="PROTEIN_KINASE_DOM"/>
    <property type="match status" value="1"/>
</dbReference>
<evidence type="ECO:0000256" key="11">
    <source>
        <dbReference type="SAM" id="MobiDB-lite"/>
    </source>
</evidence>
<evidence type="ECO:0000313" key="14">
    <source>
        <dbReference type="Proteomes" id="UP001344447"/>
    </source>
</evidence>
<dbReference type="GO" id="GO:0005524">
    <property type="term" value="F:ATP binding"/>
    <property type="evidence" value="ECO:0007669"/>
    <property type="project" value="UniProtKB-UniRule"/>
</dbReference>
<evidence type="ECO:0000256" key="8">
    <source>
        <dbReference type="ARBA" id="ARBA00048679"/>
    </source>
</evidence>
<dbReference type="SMART" id="SM00220">
    <property type="entry name" value="S_TKc"/>
    <property type="match status" value="1"/>
</dbReference>
<feature type="binding site" evidence="9">
    <location>
        <position position="47"/>
    </location>
    <ligand>
        <name>ATP</name>
        <dbReference type="ChEBI" id="CHEBI:30616"/>
    </ligand>
</feature>
<dbReference type="Pfam" id="PF00069">
    <property type="entry name" value="Pkinase"/>
    <property type="match status" value="1"/>
</dbReference>
<keyword evidence="2" id="KW-0723">Serine/threonine-protein kinase</keyword>
<feature type="region of interest" description="Disordered" evidence="11">
    <location>
        <begin position="394"/>
        <end position="420"/>
    </location>
</feature>
<accession>A0AAN7U531</accession>
<dbReference type="FunFam" id="1.10.510.10:FF:000571">
    <property type="entry name" value="Maternal embryonic leucine zipper kinase"/>
    <property type="match status" value="1"/>
</dbReference>